<dbReference type="GO" id="GO:0005813">
    <property type="term" value="C:centrosome"/>
    <property type="evidence" value="ECO:0007669"/>
    <property type="project" value="UniProtKB-SubCell"/>
</dbReference>
<evidence type="ECO:0000256" key="6">
    <source>
        <dbReference type="ARBA" id="ARBA00023212"/>
    </source>
</evidence>
<feature type="compositionally biased region" description="Polar residues" evidence="10">
    <location>
        <begin position="311"/>
        <end position="326"/>
    </location>
</feature>
<dbReference type="PANTHER" id="PTHR16299">
    <property type="entry name" value="CENTROSOMAL PROTEIN KIZUNA"/>
    <property type="match status" value="1"/>
</dbReference>
<comment type="subcellular location">
    <subcellularLocation>
        <location evidence="1">Cytoplasm</location>
        <location evidence="1">Cytoskeleton</location>
        <location evidence="1">Cilium basal body</location>
    </subcellularLocation>
    <subcellularLocation>
        <location evidence="2">Cytoplasm</location>
        <location evidence="2">Cytoskeleton</location>
        <location evidence="2">Microtubule organizing center</location>
        <location evidence="2">Centrosome</location>
    </subcellularLocation>
</comment>
<evidence type="ECO:0000256" key="7">
    <source>
        <dbReference type="ARBA" id="ARBA00023273"/>
    </source>
</evidence>
<feature type="compositionally biased region" description="Basic and acidic residues" evidence="10">
    <location>
        <begin position="329"/>
        <end position="343"/>
    </location>
</feature>
<accession>A0ABD1KJ47</accession>
<feature type="compositionally biased region" description="Polar residues" evidence="10">
    <location>
        <begin position="661"/>
        <end position="670"/>
    </location>
</feature>
<feature type="compositionally biased region" description="Low complexity" evidence="10">
    <location>
        <begin position="344"/>
        <end position="358"/>
    </location>
</feature>
<comment type="similarity">
    <text evidence="3">Belongs to the kizuna family.</text>
</comment>
<feature type="region of interest" description="Disordered" evidence="10">
    <location>
        <begin position="140"/>
        <end position="165"/>
    </location>
</feature>
<evidence type="ECO:0000313" key="11">
    <source>
        <dbReference type="EMBL" id="KAL2099140.1"/>
    </source>
</evidence>
<dbReference type="Proteomes" id="UP001591681">
    <property type="component" value="Unassembled WGS sequence"/>
</dbReference>
<name>A0ABD1KJ47_9TELE</name>
<feature type="compositionally biased region" description="Acidic residues" evidence="10">
    <location>
        <begin position="674"/>
        <end position="683"/>
    </location>
</feature>
<keyword evidence="6" id="KW-0206">Cytoskeleton</keyword>
<feature type="compositionally biased region" description="Polar residues" evidence="10">
    <location>
        <begin position="186"/>
        <end position="201"/>
    </location>
</feature>
<keyword evidence="5" id="KW-0963">Cytoplasm</keyword>
<protein>
    <recommendedName>
        <fullName evidence="4">Centrosomal protein kizuna</fullName>
    </recommendedName>
    <alternativeName>
        <fullName evidence="9">Polo-like kinase 1 substrate 1</fullName>
    </alternativeName>
</protein>
<evidence type="ECO:0000313" key="12">
    <source>
        <dbReference type="Proteomes" id="UP001591681"/>
    </source>
</evidence>
<feature type="compositionally biased region" description="Low complexity" evidence="10">
    <location>
        <begin position="292"/>
        <end position="305"/>
    </location>
</feature>
<feature type="region of interest" description="Disordered" evidence="10">
    <location>
        <begin position="179"/>
        <end position="204"/>
    </location>
</feature>
<feature type="region of interest" description="Disordered" evidence="10">
    <location>
        <begin position="589"/>
        <end position="649"/>
    </location>
</feature>
<evidence type="ECO:0000256" key="8">
    <source>
        <dbReference type="ARBA" id="ARBA00024919"/>
    </source>
</evidence>
<comment type="caution">
    <text evidence="11">The sequence shown here is derived from an EMBL/GenBank/DDBJ whole genome shotgun (WGS) entry which is preliminary data.</text>
</comment>
<keyword evidence="12" id="KW-1185">Reference proteome</keyword>
<reference evidence="11 12" key="1">
    <citation type="submission" date="2024-09" db="EMBL/GenBank/DDBJ databases">
        <title>A chromosome-level genome assembly of Gray's grenadier anchovy, Coilia grayii.</title>
        <authorList>
            <person name="Fu Z."/>
        </authorList>
    </citation>
    <scope>NUCLEOTIDE SEQUENCE [LARGE SCALE GENOMIC DNA]</scope>
    <source>
        <strain evidence="11">G4</strain>
        <tissue evidence="11">Muscle</tissue>
    </source>
</reference>
<dbReference type="EMBL" id="JBHFQA010000005">
    <property type="protein sequence ID" value="KAL2099140.1"/>
    <property type="molecule type" value="Genomic_DNA"/>
</dbReference>
<feature type="region of interest" description="Disordered" evidence="10">
    <location>
        <begin position="231"/>
        <end position="422"/>
    </location>
</feature>
<evidence type="ECO:0000256" key="9">
    <source>
        <dbReference type="ARBA" id="ARBA00031153"/>
    </source>
</evidence>
<dbReference type="PANTHER" id="PTHR16299:SF2">
    <property type="entry name" value="CENTROSOMAL PROTEIN KIZUNA"/>
    <property type="match status" value="1"/>
</dbReference>
<evidence type="ECO:0000256" key="10">
    <source>
        <dbReference type="SAM" id="MobiDB-lite"/>
    </source>
</evidence>
<organism evidence="11 12">
    <name type="scientific">Coilia grayii</name>
    <name type="common">Gray's grenadier anchovy</name>
    <dbReference type="NCBI Taxonomy" id="363190"/>
    <lineage>
        <taxon>Eukaryota</taxon>
        <taxon>Metazoa</taxon>
        <taxon>Chordata</taxon>
        <taxon>Craniata</taxon>
        <taxon>Vertebrata</taxon>
        <taxon>Euteleostomi</taxon>
        <taxon>Actinopterygii</taxon>
        <taxon>Neopterygii</taxon>
        <taxon>Teleostei</taxon>
        <taxon>Clupei</taxon>
        <taxon>Clupeiformes</taxon>
        <taxon>Clupeoidei</taxon>
        <taxon>Engraulidae</taxon>
        <taxon>Coilinae</taxon>
        <taxon>Coilia</taxon>
    </lineage>
</organism>
<dbReference type="AlphaFoldDB" id="A0ABD1KJ47"/>
<evidence type="ECO:0000256" key="4">
    <source>
        <dbReference type="ARBA" id="ARBA00013872"/>
    </source>
</evidence>
<keyword evidence="7" id="KW-0966">Cell projection</keyword>
<comment type="function">
    <text evidence="8">Centrosomal protein required for establishing a robust mitotic centrosome architecture that can endure the forces that converge on the centrosomes during spindle formation. Required for stabilizing the expanded pericentriolar material around the centriole.</text>
</comment>
<feature type="region of interest" description="Disordered" evidence="10">
    <location>
        <begin position="661"/>
        <end position="762"/>
    </location>
</feature>
<sequence>MGSCEYGNIYKHSSSFCGCRKRNRCVGELMAFCDDEYFEKIGHIQKNMHELEKKRLDLERELFTYCRSDQRVAQLKHAKLRRYLKEVSRKEEQAKARNLELLRSVEAAVSQADRFYPDLSSLHQMKAECWKQLSKLRENQEKQRAMLRNKNKDLPSSTQTLPPHQPSVIFMGRQSIRDPGADPVTSVLSPQLSHSAPNHRQQPLLPSGLLKDVCASKANVVPALSDDILDSIQLPDGTAPSGRHERSAPGVPSDCSFSARAAKAPTEASPQVTLKGPEMIAPSTAPQGLERSSPPLLSSHHSSSHNVPEAPSTSLQHETGDDTLNCSHEFVDLEKVPEEEVKSRSPSLSSSSVEISSDSSDKIDSYLSPSISDCDLQKSVKTKTSGQRLSKKSSALPEDRTPATLTQTALQDDSDQSSHSSAADRLSLDGLSYLLDHIEDRLQGGDKGPYHDLTVSQQKLSRVISLCRGKAAAALNGEALRACGAVAVQQLRRLSRSTSKGCLLPRELVGANWDCSERRAKIRSRLPADGVSLWERWLRHALLLRDLKVLSCEEILQVFTPALVQPDASYRDKAEVLLRALLNEPPLDVASTQSDHEDVSSAGLPSILGDSSDAQPAKPAMQRPVGLPTQGVQSVEEHSADQGSLESIPIRETKAYQLLKQSATQDQRWSSRADEEDEDEDEDHSSQEPQGSLVRGKHGGLEGGKNTSAQDSFRKEKTKAEAFTAVQSKAFWGESDDSNSDIEIALRPQSWKSGDDTDDFYD</sequence>
<evidence type="ECO:0000256" key="3">
    <source>
        <dbReference type="ARBA" id="ARBA00010767"/>
    </source>
</evidence>
<proteinExistence type="inferred from homology"/>
<evidence type="ECO:0000256" key="5">
    <source>
        <dbReference type="ARBA" id="ARBA00022490"/>
    </source>
</evidence>
<evidence type="ECO:0000256" key="2">
    <source>
        <dbReference type="ARBA" id="ARBA00004300"/>
    </source>
</evidence>
<gene>
    <name evidence="11" type="ORF">ACEWY4_005620</name>
</gene>
<dbReference type="InterPro" id="IPR026742">
    <property type="entry name" value="Centrosomal_kizuma"/>
</dbReference>
<evidence type="ECO:0000256" key="1">
    <source>
        <dbReference type="ARBA" id="ARBA00004120"/>
    </source>
</evidence>